<proteinExistence type="predicted"/>
<keyword evidence="4 7" id="KW-1133">Transmembrane helix</keyword>
<feature type="transmembrane region" description="Helical" evidence="7">
    <location>
        <begin position="128"/>
        <end position="146"/>
    </location>
</feature>
<protein>
    <recommendedName>
        <fullName evidence="8">Major facilitator superfamily (MFS) profile domain-containing protein</fullName>
    </recommendedName>
</protein>
<evidence type="ECO:0000256" key="6">
    <source>
        <dbReference type="SAM" id="MobiDB-lite"/>
    </source>
</evidence>
<dbReference type="EMBL" id="CP119877">
    <property type="protein sequence ID" value="WFD33558.1"/>
    <property type="molecule type" value="Genomic_DNA"/>
</dbReference>
<dbReference type="Gene3D" id="1.20.1250.20">
    <property type="entry name" value="MFS general substrate transporter like domains"/>
    <property type="match status" value="2"/>
</dbReference>
<name>A0AAF0EN27_9BASI</name>
<evidence type="ECO:0000256" key="1">
    <source>
        <dbReference type="ARBA" id="ARBA00004141"/>
    </source>
</evidence>
<feature type="transmembrane region" description="Helical" evidence="7">
    <location>
        <begin position="435"/>
        <end position="455"/>
    </location>
</feature>
<dbReference type="InterPro" id="IPR036259">
    <property type="entry name" value="MFS_trans_sf"/>
</dbReference>
<feature type="transmembrane region" description="Helical" evidence="7">
    <location>
        <begin position="98"/>
        <end position="116"/>
    </location>
</feature>
<evidence type="ECO:0000313" key="9">
    <source>
        <dbReference type="EMBL" id="WFD33558.1"/>
    </source>
</evidence>
<dbReference type="PANTHER" id="PTHR43791">
    <property type="entry name" value="PERMEASE-RELATED"/>
    <property type="match status" value="1"/>
</dbReference>
<accession>A0AAF0EN27</accession>
<keyword evidence="3 7" id="KW-0812">Transmembrane</keyword>
<dbReference type="GO" id="GO:0022857">
    <property type="term" value="F:transmembrane transporter activity"/>
    <property type="evidence" value="ECO:0007669"/>
    <property type="project" value="InterPro"/>
</dbReference>
<gene>
    <name evidence="9" type="ORF">MCUN1_000371</name>
</gene>
<evidence type="ECO:0000256" key="5">
    <source>
        <dbReference type="ARBA" id="ARBA00023136"/>
    </source>
</evidence>
<keyword evidence="10" id="KW-1185">Reference proteome</keyword>
<dbReference type="SUPFAM" id="SSF103473">
    <property type="entry name" value="MFS general substrate transporter"/>
    <property type="match status" value="1"/>
</dbReference>
<sequence>MEKAAADRAPEHEYAQEYAPYTPGKTGQLVEETMSPEEYKRAQRVLRLKLDIQIVPICLLLYFLSFLDRTNIGQAKTFVDEDGNTMVSDLGMTGVHDYQIALTVLYPLYIAFEVPANIVLKKIGPQRWIPTLVVLWGIVSTLQGIVQDKHGLYINRIFLGLAEAGILPGIAVYLTYFYTPREIQLRQALFFTGASLSGAFSGLLAAAITHMHGIGNLAGWRWIFILEGIFTVVVGVICIFILPNSADRAWFLTHTERRIAVERLESHSDRFVPRAELANLGAPTGEGVRPNMDKRWLHDSLSTFVDPLSYLMCAMGFCSAIAVYSIAYFSPTIVKEINSYAPTHAMLMSCPPFAASFVYCTCIAFLSDYFRLRFVTAFPGMVIQLVGCAVVAGSNVGITRYGGVFLVTAGAFSVPPALFAWIANNNGTQYKRATTMALLIVFTNCAGLTSSWLFYDHEGPRYTRGMGVILAHSALGILLVFAVEAYILWERRQRAAGKRDHRVIELYNAGMTPHEIRNYLGDKHPEYMLEM</sequence>
<comment type="subcellular location">
    <subcellularLocation>
        <location evidence="1">Membrane</location>
        <topology evidence="1">Multi-pass membrane protein</topology>
    </subcellularLocation>
</comment>
<evidence type="ECO:0000256" key="3">
    <source>
        <dbReference type="ARBA" id="ARBA00022692"/>
    </source>
</evidence>
<dbReference type="FunFam" id="1.20.1250.20:FF:000034">
    <property type="entry name" value="MFS general substrate transporter"/>
    <property type="match status" value="1"/>
</dbReference>
<feature type="domain" description="Major facilitator superfamily (MFS) profile" evidence="8">
    <location>
        <begin position="54"/>
        <end position="494"/>
    </location>
</feature>
<feature type="transmembrane region" description="Helical" evidence="7">
    <location>
        <begin position="220"/>
        <end position="242"/>
    </location>
</feature>
<keyword evidence="5 7" id="KW-0472">Membrane</keyword>
<evidence type="ECO:0000256" key="2">
    <source>
        <dbReference type="ARBA" id="ARBA00022448"/>
    </source>
</evidence>
<dbReference type="Pfam" id="PF07690">
    <property type="entry name" value="MFS_1"/>
    <property type="match status" value="1"/>
</dbReference>
<dbReference type="Proteomes" id="UP001219933">
    <property type="component" value="Chromosome 1"/>
</dbReference>
<feature type="transmembrane region" description="Helical" evidence="7">
    <location>
        <begin position="50"/>
        <end position="67"/>
    </location>
</feature>
<dbReference type="PANTHER" id="PTHR43791:SF85">
    <property type="entry name" value="TRANSPORTER, PUTATIVE (AFU_ORTHOLOGUE AFUA_6G00710)-RELATED"/>
    <property type="match status" value="1"/>
</dbReference>
<feature type="compositionally biased region" description="Basic and acidic residues" evidence="6">
    <location>
        <begin position="1"/>
        <end position="15"/>
    </location>
</feature>
<feature type="transmembrane region" description="Helical" evidence="7">
    <location>
        <begin position="404"/>
        <end position="423"/>
    </location>
</feature>
<evidence type="ECO:0000313" key="10">
    <source>
        <dbReference type="Proteomes" id="UP001219933"/>
    </source>
</evidence>
<keyword evidence="2" id="KW-0813">Transport</keyword>
<feature type="transmembrane region" description="Helical" evidence="7">
    <location>
        <begin position="304"/>
        <end position="326"/>
    </location>
</feature>
<feature type="transmembrane region" description="Helical" evidence="7">
    <location>
        <begin position="152"/>
        <end position="176"/>
    </location>
</feature>
<feature type="transmembrane region" description="Helical" evidence="7">
    <location>
        <begin position="346"/>
        <end position="366"/>
    </location>
</feature>
<dbReference type="AlphaFoldDB" id="A0AAF0EN27"/>
<dbReference type="FunFam" id="1.20.1250.20:FF:000013">
    <property type="entry name" value="MFS general substrate transporter"/>
    <property type="match status" value="1"/>
</dbReference>
<evidence type="ECO:0000256" key="4">
    <source>
        <dbReference type="ARBA" id="ARBA00022989"/>
    </source>
</evidence>
<dbReference type="PROSITE" id="PS50850">
    <property type="entry name" value="MFS"/>
    <property type="match status" value="1"/>
</dbReference>
<dbReference type="GO" id="GO:0016020">
    <property type="term" value="C:membrane"/>
    <property type="evidence" value="ECO:0007669"/>
    <property type="project" value="UniProtKB-SubCell"/>
</dbReference>
<dbReference type="InterPro" id="IPR011701">
    <property type="entry name" value="MFS"/>
</dbReference>
<reference evidence="9" key="1">
    <citation type="submission" date="2023-03" db="EMBL/GenBank/DDBJ databases">
        <title>Mating type loci evolution in Malassezia.</title>
        <authorList>
            <person name="Coelho M.A."/>
        </authorList>
    </citation>
    <scope>NUCLEOTIDE SEQUENCE</scope>
    <source>
        <strain evidence="9">CBS 11721</strain>
    </source>
</reference>
<feature type="transmembrane region" description="Helical" evidence="7">
    <location>
        <begin position="378"/>
        <end position="398"/>
    </location>
</feature>
<organism evidence="9 10">
    <name type="scientific">Malassezia cuniculi</name>
    <dbReference type="NCBI Taxonomy" id="948313"/>
    <lineage>
        <taxon>Eukaryota</taxon>
        <taxon>Fungi</taxon>
        <taxon>Dikarya</taxon>
        <taxon>Basidiomycota</taxon>
        <taxon>Ustilaginomycotina</taxon>
        <taxon>Malasseziomycetes</taxon>
        <taxon>Malasseziales</taxon>
        <taxon>Malasseziaceae</taxon>
        <taxon>Malassezia</taxon>
    </lineage>
</organism>
<feature type="region of interest" description="Disordered" evidence="6">
    <location>
        <begin position="1"/>
        <end position="24"/>
    </location>
</feature>
<evidence type="ECO:0000256" key="7">
    <source>
        <dbReference type="SAM" id="Phobius"/>
    </source>
</evidence>
<evidence type="ECO:0000259" key="8">
    <source>
        <dbReference type="PROSITE" id="PS50850"/>
    </source>
</evidence>
<dbReference type="InterPro" id="IPR020846">
    <property type="entry name" value="MFS_dom"/>
</dbReference>
<feature type="transmembrane region" description="Helical" evidence="7">
    <location>
        <begin position="188"/>
        <end position="208"/>
    </location>
</feature>
<feature type="transmembrane region" description="Helical" evidence="7">
    <location>
        <begin position="467"/>
        <end position="489"/>
    </location>
</feature>